<dbReference type="Proteomes" id="UP000663853">
    <property type="component" value="Unassembled WGS sequence"/>
</dbReference>
<dbReference type="InterPro" id="IPR001680">
    <property type="entry name" value="WD40_rpt"/>
</dbReference>
<sequence>MLESMLGRFLRYQLLFWMEVLNLKDEIGHAAATLLQALNFLPAADAQTELHTIIQDSRNFITAYAASPVSQSTPHIYISALPLLNSAQSSIRQMYCPRMSGLVHVEGTAIKDRGNAALATWATGSPVLILALSKDGRRIVSGAGDGTVSVWDTGKGIRLLGPLPKHTNEVYAVAFSPDGTRIASGTHDPEIQLRTNSFLRTRVLYLLVCISPNVQYIDM</sequence>
<feature type="repeat" description="WD" evidence="1">
    <location>
        <begin position="163"/>
        <end position="193"/>
    </location>
</feature>
<dbReference type="PROSITE" id="PS50294">
    <property type="entry name" value="WD_REPEATS_REGION"/>
    <property type="match status" value="2"/>
</dbReference>
<organism evidence="2 3">
    <name type="scientific">Rhizoctonia solani</name>
    <dbReference type="NCBI Taxonomy" id="456999"/>
    <lineage>
        <taxon>Eukaryota</taxon>
        <taxon>Fungi</taxon>
        <taxon>Dikarya</taxon>
        <taxon>Basidiomycota</taxon>
        <taxon>Agaricomycotina</taxon>
        <taxon>Agaricomycetes</taxon>
        <taxon>Cantharellales</taxon>
        <taxon>Ceratobasidiaceae</taxon>
        <taxon>Rhizoctonia</taxon>
    </lineage>
</organism>
<dbReference type="AlphaFoldDB" id="A0A8H3CCK8"/>
<dbReference type="PROSITE" id="PS50082">
    <property type="entry name" value="WD_REPEATS_2"/>
    <property type="match status" value="2"/>
</dbReference>
<dbReference type="Pfam" id="PF00400">
    <property type="entry name" value="WD40"/>
    <property type="match status" value="2"/>
</dbReference>
<dbReference type="SUPFAM" id="SSF50998">
    <property type="entry name" value="Quinoprotein alcohol dehydrogenase-like"/>
    <property type="match status" value="1"/>
</dbReference>
<dbReference type="PANTHER" id="PTHR19879">
    <property type="entry name" value="TRANSCRIPTION INITIATION FACTOR TFIID"/>
    <property type="match status" value="1"/>
</dbReference>
<evidence type="ECO:0000313" key="2">
    <source>
        <dbReference type="EMBL" id="CAE6481034.1"/>
    </source>
</evidence>
<dbReference type="InterPro" id="IPR015943">
    <property type="entry name" value="WD40/YVTN_repeat-like_dom_sf"/>
</dbReference>
<evidence type="ECO:0000256" key="1">
    <source>
        <dbReference type="PROSITE-ProRule" id="PRU00221"/>
    </source>
</evidence>
<dbReference type="PANTHER" id="PTHR19879:SF9">
    <property type="entry name" value="TRANSCRIPTION INITIATION FACTOR TFIID SUBUNIT 5"/>
    <property type="match status" value="1"/>
</dbReference>
<protein>
    <recommendedName>
        <fullName evidence="4">Vegetative incompatibility protein HET-E-1 [Podospora anserina]</fullName>
    </recommendedName>
</protein>
<dbReference type="InterPro" id="IPR011047">
    <property type="entry name" value="Quinoprotein_ADH-like_sf"/>
</dbReference>
<keyword evidence="1" id="KW-0853">WD repeat</keyword>
<dbReference type="EMBL" id="CAJMXA010002442">
    <property type="protein sequence ID" value="CAE6481034.1"/>
    <property type="molecule type" value="Genomic_DNA"/>
</dbReference>
<name>A0A8H3CCK8_9AGAM</name>
<feature type="repeat" description="WD" evidence="1">
    <location>
        <begin position="130"/>
        <end position="152"/>
    </location>
</feature>
<proteinExistence type="predicted"/>
<evidence type="ECO:0000313" key="3">
    <source>
        <dbReference type="Proteomes" id="UP000663853"/>
    </source>
</evidence>
<comment type="caution">
    <text evidence="2">The sequence shown here is derived from an EMBL/GenBank/DDBJ whole genome shotgun (WGS) entry which is preliminary data.</text>
</comment>
<accession>A0A8H3CCK8</accession>
<dbReference type="SMART" id="SM00320">
    <property type="entry name" value="WD40"/>
    <property type="match status" value="2"/>
</dbReference>
<dbReference type="Gene3D" id="2.130.10.10">
    <property type="entry name" value="YVTN repeat-like/Quinoprotein amine dehydrogenase"/>
    <property type="match status" value="1"/>
</dbReference>
<gene>
    <name evidence="2" type="ORF">RDB_LOCUS88911</name>
</gene>
<evidence type="ECO:0008006" key="4">
    <source>
        <dbReference type="Google" id="ProtNLM"/>
    </source>
</evidence>
<reference evidence="2" key="1">
    <citation type="submission" date="2021-01" db="EMBL/GenBank/DDBJ databases">
        <authorList>
            <person name="Kaushik A."/>
        </authorList>
    </citation>
    <scope>NUCLEOTIDE SEQUENCE</scope>
    <source>
        <strain evidence="2">AG6-10EEA</strain>
    </source>
</reference>